<protein>
    <submittedName>
        <fullName evidence="5">TetR/AcrR family transcriptional regulator</fullName>
    </submittedName>
</protein>
<dbReference type="InterPro" id="IPR041669">
    <property type="entry name" value="TetR_C_15"/>
</dbReference>
<dbReference type="Pfam" id="PF17918">
    <property type="entry name" value="TetR_C_15"/>
    <property type="match status" value="1"/>
</dbReference>
<feature type="domain" description="HTH tetR-type" evidence="4">
    <location>
        <begin position="15"/>
        <end position="75"/>
    </location>
</feature>
<keyword evidence="1 2" id="KW-0238">DNA-binding</keyword>
<dbReference type="GO" id="GO:0003700">
    <property type="term" value="F:DNA-binding transcription factor activity"/>
    <property type="evidence" value="ECO:0007669"/>
    <property type="project" value="TreeGrafter"/>
</dbReference>
<dbReference type="EMBL" id="JAJAQC010000024">
    <property type="protein sequence ID" value="MDA0565600.1"/>
    <property type="molecule type" value="Genomic_DNA"/>
</dbReference>
<dbReference type="PANTHER" id="PTHR30055">
    <property type="entry name" value="HTH-TYPE TRANSCRIPTIONAL REGULATOR RUTR"/>
    <property type="match status" value="1"/>
</dbReference>
<dbReference type="SUPFAM" id="SSF46689">
    <property type="entry name" value="Homeodomain-like"/>
    <property type="match status" value="1"/>
</dbReference>
<proteinExistence type="predicted"/>
<dbReference type="RefSeq" id="WP_270072874.1">
    <property type="nucleotide sequence ID" value="NZ_JAJAQC010000024.1"/>
</dbReference>
<evidence type="ECO:0000313" key="5">
    <source>
        <dbReference type="EMBL" id="MDA0565600.1"/>
    </source>
</evidence>
<dbReference type="InterPro" id="IPR009057">
    <property type="entry name" value="Homeodomain-like_sf"/>
</dbReference>
<keyword evidence="6" id="KW-1185">Reference proteome</keyword>
<comment type="caution">
    <text evidence="5">The sequence shown here is derived from an EMBL/GenBank/DDBJ whole genome shotgun (WGS) entry which is preliminary data.</text>
</comment>
<dbReference type="InterPro" id="IPR050109">
    <property type="entry name" value="HTH-type_TetR-like_transc_reg"/>
</dbReference>
<feature type="DNA-binding region" description="H-T-H motif" evidence="2">
    <location>
        <begin position="38"/>
        <end position="57"/>
    </location>
</feature>
<gene>
    <name evidence="5" type="ORF">LG943_14935</name>
</gene>
<evidence type="ECO:0000256" key="3">
    <source>
        <dbReference type="SAM" id="MobiDB-lite"/>
    </source>
</evidence>
<dbReference type="AlphaFoldDB" id="A0A9X3NMA1"/>
<dbReference type="PROSITE" id="PS50977">
    <property type="entry name" value="HTH_TETR_2"/>
    <property type="match status" value="1"/>
</dbReference>
<dbReference type="GO" id="GO:0000976">
    <property type="term" value="F:transcription cis-regulatory region binding"/>
    <property type="evidence" value="ECO:0007669"/>
    <property type="project" value="TreeGrafter"/>
</dbReference>
<organism evidence="5 6">
    <name type="scientific">Streptomonospora mangrovi</name>
    <dbReference type="NCBI Taxonomy" id="2883123"/>
    <lineage>
        <taxon>Bacteria</taxon>
        <taxon>Bacillati</taxon>
        <taxon>Actinomycetota</taxon>
        <taxon>Actinomycetes</taxon>
        <taxon>Streptosporangiales</taxon>
        <taxon>Nocardiopsidaceae</taxon>
        <taxon>Streptomonospora</taxon>
    </lineage>
</organism>
<dbReference type="InterPro" id="IPR001647">
    <property type="entry name" value="HTH_TetR"/>
</dbReference>
<name>A0A9X3NMA1_9ACTN</name>
<dbReference type="Pfam" id="PF00440">
    <property type="entry name" value="TetR_N"/>
    <property type="match status" value="1"/>
</dbReference>
<accession>A0A9X3NMA1</accession>
<evidence type="ECO:0000256" key="1">
    <source>
        <dbReference type="ARBA" id="ARBA00023125"/>
    </source>
</evidence>
<dbReference type="Gene3D" id="1.10.357.10">
    <property type="entry name" value="Tetracycline Repressor, domain 2"/>
    <property type="match status" value="2"/>
</dbReference>
<feature type="compositionally biased region" description="Low complexity" evidence="3">
    <location>
        <begin position="102"/>
        <end position="118"/>
    </location>
</feature>
<evidence type="ECO:0000256" key="2">
    <source>
        <dbReference type="PROSITE-ProRule" id="PRU00335"/>
    </source>
</evidence>
<dbReference type="Proteomes" id="UP001140076">
    <property type="component" value="Unassembled WGS sequence"/>
</dbReference>
<reference evidence="5" key="1">
    <citation type="submission" date="2021-10" db="EMBL/GenBank/DDBJ databases">
        <title>Streptomonospora sp. nov., isolated from mangrove soil.</title>
        <authorList>
            <person name="Chen X."/>
            <person name="Ge X."/>
            <person name="Liu W."/>
        </authorList>
    </citation>
    <scope>NUCLEOTIDE SEQUENCE</scope>
    <source>
        <strain evidence="5">S1-112</strain>
    </source>
</reference>
<dbReference type="PRINTS" id="PR00455">
    <property type="entry name" value="HTHTETR"/>
</dbReference>
<dbReference type="PANTHER" id="PTHR30055:SF226">
    <property type="entry name" value="HTH-TYPE TRANSCRIPTIONAL REGULATOR PKSA"/>
    <property type="match status" value="1"/>
</dbReference>
<evidence type="ECO:0000259" key="4">
    <source>
        <dbReference type="PROSITE" id="PS50977"/>
    </source>
</evidence>
<feature type="region of interest" description="Disordered" evidence="3">
    <location>
        <begin position="89"/>
        <end position="118"/>
    </location>
</feature>
<evidence type="ECO:0000313" key="6">
    <source>
        <dbReference type="Proteomes" id="UP001140076"/>
    </source>
</evidence>
<sequence length="246" mass="25339">MDGSLRRTPAQRRSRARVERLVEAAEAEFAEVGYDSASTRSIAARAETSIGSLYQFFPHKRALLDAVAARHLAALDQVTAAASGAAAGHPALTVPTEPTGPADPAEAASARLSAPADAPGTASASASAAVGANLRTVHGAVVEGVIDYTAAHPGVRPLLCPVFPSRDLTEIAASMQAAIAHRVEKAFAGAGVAPDRCAPAAEVYVRVLAALLWHAVDAEGVRRPDSCRELRTVLGAYVEALLPDPA</sequence>